<evidence type="ECO:0000256" key="2">
    <source>
        <dbReference type="SAM" id="MobiDB-lite"/>
    </source>
</evidence>
<evidence type="ECO:0000313" key="4">
    <source>
        <dbReference type="Proteomes" id="UP000712600"/>
    </source>
</evidence>
<name>A0A8S9QH18_BRACR</name>
<feature type="coiled-coil region" evidence="1">
    <location>
        <begin position="23"/>
        <end position="50"/>
    </location>
</feature>
<evidence type="ECO:0000256" key="1">
    <source>
        <dbReference type="SAM" id="Coils"/>
    </source>
</evidence>
<proteinExistence type="predicted"/>
<feature type="region of interest" description="Disordered" evidence="2">
    <location>
        <begin position="76"/>
        <end position="105"/>
    </location>
</feature>
<comment type="caution">
    <text evidence="3">The sequence shown here is derived from an EMBL/GenBank/DDBJ whole genome shotgun (WGS) entry which is preliminary data.</text>
</comment>
<dbReference type="Proteomes" id="UP000712600">
    <property type="component" value="Unassembled WGS sequence"/>
</dbReference>
<dbReference type="EMBL" id="QGKX02001290">
    <property type="protein sequence ID" value="KAF3541106.1"/>
    <property type="molecule type" value="Genomic_DNA"/>
</dbReference>
<organism evidence="3 4">
    <name type="scientific">Brassica cretica</name>
    <name type="common">Mustard</name>
    <dbReference type="NCBI Taxonomy" id="69181"/>
    <lineage>
        <taxon>Eukaryota</taxon>
        <taxon>Viridiplantae</taxon>
        <taxon>Streptophyta</taxon>
        <taxon>Embryophyta</taxon>
        <taxon>Tracheophyta</taxon>
        <taxon>Spermatophyta</taxon>
        <taxon>Magnoliopsida</taxon>
        <taxon>eudicotyledons</taxon>
        <taxon>Gunneridae</taxon>
        <taxon>Pentapetalae</taxon>
        <taxon>rosids</taxon>
        <taxon>malvids</taxon>
        <taxon>Brassicales</taxon>
        <taxon>Brassicaceae</taxon>
        <taxon>Brassiceae</taxon>
        <taxon>Brassica</taxon>
    </lineage>
</organism>
<evidence type="ECO:0000313" key="3">
    <source>
        <dbReference type="EMBL" id="KAF3541106.1"/>
    </source>
</evidence>
<reference evidence="3" key="1">
    <citation type="submission" date="2019-12" db="EMBL/GenBank/DDBJ databases">
        <title>Genome sequencing and annotation of Brassica cretica.</title>
        <authorList>
            <person name="Studholme D.J."/>
            <person name="Sarris P."/>
        </authorList>
    </citation>
    <scope>NUCLEOTIDE SEQUENCE</scope>
    <source>
        <strain evidence="3">PFS-109/04</strain>
        <tissue evidence="3">Leaf</tissue>
    </source>
</reference>
<dbReference type="AlphaFoldDB" id="A0A8S9QH18"/>
<keyword evidence="1" id="KW-0175">Coiled coil</keyword>
<accession>A0A8S9QH18</accession>
<protein>
    <submittedName>
        <fullName evidence="3">Uncharacterized protein</fullName>
    </submittedName>
</protein>
<gene>
    <name evidence="3" type="ORF">F2Q69_00019153</name>
</gene>
<sequence>MAPTKKPDVDAALVNMRDEVSKIGAVEQTVEDLKESLKEIQSRMGVIERLEKRWDESEEARKKEFALLFQTSLKKQMEEEESQPTQRPGKQIETEEDRSDLFRPGASGLRSETVTRIGETRHEVEYGGRDSMSPPSSSPLSSPLCFELLFGQTTGIVFIREWIIVLRLERSREWSFVKGVCFDQSCSLVSVLYSGDRGQVL</sequence>